<feature type="region of interest" description="Disordered" evidence="1">
    <location>
        <begin position="27"/>
        <end position="107"/>
    </location>
</feature>
<dbReference type="Proteomes" id="UP000070501">
    <property type="component" value="Unassembled WGS sequence"/>
</dbReference>
<feature type="domain" description="DnaJ homologue subfamily C member 28 conserved" evidence="2">
    <location>
        <begin position="274"/>
        <end position="315"/>
    </location>
</feature>
<organism evidence="3 4">
    <name type="scientific">Microdochium bolleyi</name>
    <dbReference type="NCBI Taxonomy" id="196109"/>
    <lineage>
        <taxon>Eukaryota</taxon>
        <taxon>Fungi</taxon>
        <taxon>Dikarya</taxon>
        <taxon>Ascomycota</taxon>
        <taxon>Pezizomycotina</taxon>
        <taxon>Sordariomycetes</taxon>
        <taxon>Xylariomycetidae</taxon>
        <taxon>Xylariales</taxon>
        <taxon>Microdochiaceae</taxon>
        <taxon>Microdochium</taxon>
    </lineage>
</organism>
<protein>
    <recommendedName>
        <fullName evidence="2">DnaJ homologue subfamily C member 28 conserved domain-containing protein</fullName>
    </recommendedName>
</protein>
<feature type="compositionally biased region" description="Low complexity" evidence="1">
    <location>
        <begin position="41"/>
        <end position="62"/>
    </location>
</feature>
<gene>
    <name evidence="3" type="ORF">Micbo1qcDRAFT_155749</name>
</gene>
<dbReference type="PANTHER" id="PTHR39394">
    <property type="entry name" value="YALI0E31793P"/>
    <property type="match status" value="1"/>
</dbReference>
<dbReference type="PANTHER" id="PTHR39394:SF1">
    <property type="entry name" value="DNAJ HOMOLOGUE SUBFAMILY C MEMBER 28 CONSERVED DOMAIN-CONTAINING PROTEIN"/>
    <property type="match status" value="1"/>
</dbReference>
<proteinExistence type="predicted"/>
<evidence type="ECO:0000313" key="3">
    <source>
        <dbReference type="EMBL" id="KXJ97009.1"/>
    </source>
</evidence>
<dbReference type="OrthoDB" id="1922282at2759"/>
<reference evidence="4" key="1">
    <citation type="submission" date="2016-02" db="EMBL/GenBank/DDBJ databases">
        <title>Draft genome sequence of Microdochium bolleyi, a fungal endophyte of beachgrass.</title>
        <authorList>
            <consortium name="DOE Joint Genome Institute"/>
            <person name="David A.S."/>
            <person name="May G."/>
            <person name="Haridas S."/>
            <person name="Lim J."/>
            <person name="Wang M."/>
            <person name="Labutti K."/>
            <person name="Lipzen A."/>
            <person name="Barry K."/>
            <person name="Grigoriev I.V."/>
        </authorList>
    </citation>
    <scope>NUCLEOTIDE SEQUENCE [LARGE SCALE GENOMIC DNA]</scope>
    <source>
        <strain evidence="4">J235TASD1</strain>
    </source>
</reference>
<evidence type="ECO:0000256" key="1">
    <source>
        <dbReference type="SAM" id="MobiDB-lite"/>
    </source>
</evidence>
<evidence type="ECO:0000259" key="2">
    <source>
        <dbReference type="Pfam" id="PF09350"/>
    </source>
</evidence>
<dbReference type="InParanoid" id="A0A136JIN9"/>
<accession>A0A136JIN9</accession>
<dbReference type="EMBL" id="KQ964245">
    <property type="protein sequence ID" value="KXJ97009.1"/>
    <property type="molecule type" value="Genomic_DNA"/>
</dbReference>
<dbReference type="STRING" id="196109.A0A136JIN9"/>
<keyword evidence="4" id="KW-1185">Reference proteome</keyword>
<evidence type="ECO:0000313" key="4">
    <source>
        <dbReference type="Proteomes" id="UP000070501"/>
    </source>
</evidence>
<dbReference type="AlphaFoldDB" id="A0A136JIN9"/>
<feature type="non-terminal residue" evidence="3">
    <location>
        <position position="315"/>
    </location>
</feature>
<dbReference type="Pfam" id="PF09350">
    <property type="entry name" value="DJC28_CD"/>
    <property type="match status" value="1"/>
</dbReference>
<name>A0A136JIN9_9PEZI</name>
<dbReference type="InterPro" id="IPR018961">
    <property type="entry name" value="DnaJ_homolog_subfam-C_membr-28"/>
</dbReference>
<sequence length="315" mass="34326">MAAMAKATSPAYICAQCTRAQLLLRRARPPIITSPRRWQATRSPASNSTTTNSSGTTTTSKTTENDDVDRKSPSKATDSPPAPEPGAMSQRLQEATEEALLTGGRAGRKAVEEAGFSDELKERLFSRIQDAKFRAEHAGAFAEAGIPRAADRDAYAAATTPAWTGTESTEDAVLRMLNDAHKPLARNLRSAGKPKYPDLQPVELRIRPEARPSAGQRVASAREKAAVYTGLGMKGKKDTDLTDEEREARTAEFRERFKPAGRTMPATLQGLASLANERIEDAIARGQFKNIPRGPGIERDKRADNPFIDTTEYIM</sequence>